<accession>A0ACC1QDK8</accession>
<dbReference type="Proteomes" id="UP001148737">
    <property type="component" value="Unassembled WGS sequence"/>
</dbReference>
<evidence type="ECO:0000313" key="2">
    <source>
        <dbReference type="Proteomes" id="UP001148737"/>
    </source>
</evidence>
<keyword evidence="2" id="KW-1185">Reference proteome</keyword>
<evidence type="ECO:0000313" key="1">
    <source>
        <dbReference type="EMBL" id="KAJ3472014.1"/>
    </source>
</evidence>
<proteinExistence type="predicted"/>
<sequence length="107" mass="11390">MPAGDLGASAARKVDMEAWFPSRQEHSGGWGETRARPGGHAAGGTDAGFPWTLNGTALAVPRVLAALLEVGWDEKAKTVAIPECLRPWMDGRDKIGPPAHHRNKSPN</sequence>
<gene>
    <name evidence="1" type="ORF">NLG97_g11364</name>
</gene>
<dbReference type="EMBL" id="JANAKD010003615">
    <property type="protein sequence ID" value="KAJ3472014.1"/>
    <property type="molecule type" value="Genomic_DNA"/>
</dbReference>
<reference evidence="1" key="1">
    <citation type="submission" date="2022-07" db="EMBL/GenBank/DDBJ databases">
        <title>Genome Sequence of Lecanicillium saksenae.</title>
        <authorList>
            <person name="Buettner E."/>
        </authorList>
    </citation>
    <scope>NUCLEOTIDE SEQUENCE</scope>
    <source>
        <strain evidence="1">VT-O1</strain>
    </source>
</reference>
<comment type="caution">
    <text evidence="1">The sequence shown here is derived from an EMBL/GenBank/DDBJ whole genome shotgun (WGS) entry which is preliminary data.</text>
</comment>
<name>A0ACC1QDK8_9HYPO</name>
<protein>
    <submittedName>
        <fullName evidence="1">Uncharacterized protein</fullName>
    </submittedName>
</protein>
<organism evidence="1 2">
    <name type="scientific">Lecanicillium saksenae</name>
    <dbReference type="NCBI Taxonomy" id="468837"/>
    <lineage>
        <taxon>Eukaryota</taxon>
        <taxon>Fungi</taxon>
        <taxon>Dikarya</taxon>
        <taxon>Ascomycota</taxon>
        <taxon>Pezizomycotina</taxon>
        <taxon>Sordariomycetes</taxon>
        <taxon>Hypocreomycetidae</taxon>
        <taxon>Hypocreales</taxon>
        <taxon>Cordycipitaceae</taxon>
        <taxon>Lecanicillium</taxon>
    </lineage>
</organism>